<dbReference type="Gene3D" id="2.60.40.1080">
    <property type="match status" value="1"/>
</dbReference>
<dbReference type="PANTHER" id="PTHR23019">
    <property type="entry name" value="NUCLEAR PORE MEMBRANE GLYCOPROTEIN GP210-RELATED"/>
    <property type="match status" value="1"/>
</dbReference>
<keyword evidence="3" id="KW-0808">Transferase</keyword>
<sequence>MANVVFLHPDLGIGGAERVIVDAAMTLKNRGHSVKILTAHHDPSHCFKETIDGSLDVLSVGDWLPRSIFGTCFALCAYIRMLYLALYLMLISRLLVDIVVVDQISACIPILKLFRVKVLFYCHFPDLLLTNRNTILKKLYRAPIDLIEEVTTSMADIVVVNTSIFKSTFTRIRTQPEVLYPSLDFTKFDKPITGTTSHLKLSNVRTLFLSINRYERKKNIGLALKAMSILRERLDESTWSGVHLVVAGGYDSIVSENVEYFRELEILAEALHLDSDHVSFLRSVGDEDKRSLLHHCRCLIYTPENEHFGIVPIEAMAMGRPVIAVNSGGPTETIENTKTGFLCDSNPKSFADAMETLARDKDLALELGQVGQKSIQTAMAATSKFVSSVLWFIILFYVISSSRLNVPRVLLPYSSMTVVNFTLEVSEGGCYKWKSIRPEIVSVRMLEKSSLKHCSTKAVVTVASRHPMRQTSLILAQDDTTGSVLHCDVIVDMIFALEIVRTTAELYLEDAPEKIIARAKDKTGDTFSSLDGLLFDWSLIADTDSDELLESTTVIRTLPFAKSKYDAPVSIKYLEQDGHEGYMILIEGKSTGSAKITTRLLDPVYKDILSEEITIFVVANVIINPAYDLYLIPGTRVHYKVERLQQGKAFEIEMPSEQFYLDIVGPPVITLDKDTCIITANEMGSTTVVLKDRNVKMWEPLRQPISRVNIVLPHHIEMEVEPYGNWLLELGKPYTILMTVFDSSHNEIYNSDDLRITLITPEETFQIISSTENGTYYDILPLKLGVARLEAVLHLTSLKSKMFSIDKISVSQEIEVCQPIAITPEMLVLPWDPISKLSQNMLLTASGGGTDNYVWVSENNNVATVNDDGELVVLGAGSVNITASSLRNPYIIGTSSMLIIPVTSLHVVTTNFETEIGHEITLPVALYGSRTQGPNKTENIAFTDCRSLAVKIEISDTKKFDYILDQDTSPTNEACIFFKLKSKSEGNTQVTIKYYTGETELKKTIVIASYKPLMPLLMKPEVVLALGSSKDVGFEGGPRAWVLKPESHVKNVSMSNTSLASATFKSIVHCKNRDAHLFTVFCKSVGKTTAILRVGNMPSTSLPKPLTAYAEISVVCGIPSSILLHPVIHRPSHAKGLCQTNTRKVSVQCYSNLELMLEMLDDTGRPFDNVTSLIVEWEISDPLLALRPEVNHLNAKWTDIAESNCLQTMDYVYENIKLASKEGSFWVKASIVGYNSKMDTLISLTAPVTNTLDIELVEDASISPENVAIFNHPDNIVFPRTDGSFTLTVTDLCLEVEKKATATVRVTGIKSIEVLMTDKVEVNKEIEVSVVLLDLEGQCLPVSVSAFTNLRAMPSSNIISVRSAQSGSKDPCITIFKLLGLQLGHTTLVFQANVTQTTQSKPTTHVVVSELLPVQVFSPLRIYPNNLTLIPGSIFQVTSSGGPQPQTHIEYVVENQSLATVSASGLISTYAIGLTIVKARAIGVSPESGTSIVFSEDEAKIHIVELKSIRIHTPLTRMKTGTEMLVYPIGMNEHEVPFSFGNAIPSLRFEWAVSDKDIISVHSIYEESGVVSDIKNSFVVRVIAKRPGQVTLSLKIHGKESKSKRANQIIDGKTLTDTLPIHVFEKLDLVFPGVQTDSILLTPNTELQLHSNRDSFTRVFYEVSPEGKLDSHPCITVERSGLLRTGQKYCQTTVMITAHEEFGVNQTINVLVEVKAASYLVLRSSTLLNLKNKALTSFPVGGSMTLHLSLHDNVGNRFHISSIFLSYRPNRFDLLEIIPDVKNTTYLLKALKSGVTIIKFWHSRNPRVETFVNFVTGDNIAPAQPLATVGDVICFSSPLLTAEGNSGTWDSDNGLVASVDPETGLAILNSVGSATIYYKVSPEFVLKTDVIVDKIRSVAILPPKFTHLTNVWPGTNYDVPLLLSAKEEEGATNILGTLGKNCSNSDVVAKLHHVVPFYCELSFTNTDIAFKPSEVFEVESAFDFKHGHYVCRVKSVVSTHARLALSTVTTDLKLRANVPIQGPQPSLASRSITLPFLSSFHVLVDEIKLTSVKPVGVLPISATDQVFRRIMVIVNDRSVLEILPEEHDKKSKNVRIFPVQLKDGCWDPGDAIFSLDIHLDSIKVTTIPVIVRFMEPGTCAATKTRVTRWSRYLDFSIFDGYAGYLIVLLSAIGTGIAILIGYWSMFGQGVAAPLNPDTFASQQTTRSYLFRPAGLPMPTTPQETSPPGRTLLWSEPSPSPPFKPSTSSQGQFLTPAQQIDFLHNSHLR</sequence>
<dbReference type="Pfam" id="PF26183">
    <property type="entry name" value="Ig_NUP210_14th"/>
    <property type="match status" value="1"/>
</dbReference>
<dbReference type="Pfam" id="PF22963">
    <property type="entry name" value="Ig_NUP210_3rd"/>
    <property type="match status" value="1"/>
</dbReference>
<dbReference type="InterPro" id="IPR055099">
    <property type="entry name" value="Ig_NUP210_7th"/>
</dbReference>
<comment type="similarity">
    <text evidence="2">Belongs to the NUP210 family.</text>
</comment>
<dbReference type="Pfam" id="PF22957">
    <property type="entry name" value="NUP210_Ig"/>
    <property type="match status" value="1"/>
</dbReference>
<dbReference type="InterPro" id="IPR058779">
    <property type="entry name" value="Ig_NUP210_13th"/>
</dbReference>
<keyword evidence="4 11" id="KW-0812">Transmembrane</keyword>
<reference evidence="13" key="2">
    <citation type="submission" date="2015-02" db="UniProtKB">
        <authorList>
            <consortium name="EnsemblMetazoa"/>
        </authorList>
    </citation>
    <scope>IDENTIFICATION</scope>
</reference>
<dbReference type="Pfam" id="PF22962">
    <property type="entry name" value="Ig_NUP210_7th"/>
    <property type="match status" value="1"/>
</dbReference>
<dbReference type="OMA" id="SYTHGNI"/>
<dbReference type="InterPro" id="IPR055096">
    <property type="entry name" value="Ig_NUP210_1st"/>
</dbReference>
<dbReference type="Pfam" id="PF25354">
    <property type="entry name" value="Ig_NUP210_16th"/>
    <property type="match status" value="1"/>
</dbReference>
<dbReference type="Pfam" id="PF13439">
    <property type="entry name" value="Glyco_transf_4"/>
    <property type="match status" value="1"/>
</dbReference>
<keyword evidence="14" id="KW-1185">Reference proteome</keyword>
<dbReference type="Proteomes" id="UP000014500">
    <property type="component" value="Unassembled WGS sequence"/>
</dbReference>
<evidence type="ECO:0000256" key="10">
    <source>
        <dbReference type="SAM" id="MobiDB-lite"/>
    </source>
</evidence>
<evidence type="ECO:0000256" key="4">
    <source>
        <dbReference type="ARBA" id="ARBA00022692"/>
    </source>
</evidence>
<dbReference type="InterPro" id="IPR056898">
    <property type="entry name" value="Ig_NUP210_6th"/>
</dbReference>
<evidence type="ECO:0000256" key="3">
    <source>
        <dbReference type="ARBA" id="ARBA00022676"/>
    </source>
</evidence>
<comment type="subcellular location">
    <subcellularLocation>
        <location evidence="1">Nucleus membrane</location>
        <topology evidence="1">Single-pass membrane protein</topology>
    </subcellularLocation>
</comment>
<dbReference type="InterPro" id="IPR055095">
    <property type="entry name" value="NUP210_Ig_C"/>
</dbReference>
<dbReference type="GO" id="GO:0031965">
    <property type="term" value="C:nuclear membrane"/>
    <property type="evidence" value="ECO:0007669"/>
    <property type="project" value="UniProtKB-SubCell"/>
</dbReference>
<dbReference type="Pfam" id="PF22967">
    <property type="entry name" value="Ig_NUP210_1st"/>
    <property type="match status" value="1"/>
</dbReference>
<dbReference type="GO" id="GO:0005643">
    <property type="term" value="C:nuclear pore"/>
    <property type="evidence" value="ECO:0007669"/>
    <property type="project" value="TreeGrafter"/>
</dbReference>
<dbReference type="InterPro" id="IPR055098">
    <property type="entry name" value="Ig_NUP210_3rd"/>
</dbReference>
<dbReference type="InterPro" id="IPR003343">
    <property type="entry name" value="Big_2"/>
</dbReference>
<reference evidence="14" key="1">
    <citation type="submission" date="2011-05" db="EMBL/GenBank/DDBJ databases">
        <authorList>
            <person name="Richards S.R."/>
            <person name="Qu J."/>
            <person name="Jiang H."/>
            <person name="Jhangiani S.N."/>
            <person name="Agravi P."/>
            <person name="Goodspeed R."/>
            <person name="Gross S."/>
            <person name="Mandapat C."/>
            <person name="Jackson L."/>
            <person name="Mathew T."/>
            <person name="Pu L."/>
            <person name="Thornton R."/>
            <person name="Saada N."/>
            <person name="Wilczek-Boney K.B."/>
            <person name="Lee S."/>
            <person name="Kovar C."/>
            <person name="Wu Y."/>
            <person name="Scherer S.E."/>
            <person name="Worley K.C."/>
            <person name="Muzny D.M."/>
            <person name="Gibbs R."/>
        </authorList>
    </citation>
    <scope>NUCLEOTIDE SEQUENCE</scope>
    <source>
        <strain evidence="14">Brora</strain>
    </source>
</reference>
<dbReference type="eggNOG" id="KOG1833">
    <property type="taxonomic scope" value="Eukaryota"/>
</dbReference>
<dbReference type="Pfam" id="PF26182">
    <property type="entry name" value="Ig_NUP210_5th"/>
    <property type="match status" value="1"/>
</dbReference>
<organism evidence="13 14">
    <name type="scientific">Strigamia maritima</name>
    <name type="common">European centipede</name>
    <name type="synonym">Geophilus maritimus</name>
    <dbReference type="NCBI Taxonomy" id="126957"/>
    <lineage>
        <taxon>Eukaryota</taxon>
        <taxon>Metazoa</taxon>
        <taxon>Ecdysozoa</taxon>
        <taxon>Arthropoda</taxon>
        <taxon>Myriapoda</taxon>
        <taxon>Chilopoda</taxon>
        <taxon>Pleurostigmophora</taxon>
        <taxon>Geophilomorpha</taxon>
        <taxon>Linotaeniidae</taxon>
        <taxon>Strigamia</taxon>
    </lineage>
</organism>
<feature type="region of interest" description="Disordered" evidence="10">
    <location>
        <begin position="2212"/>
        <end position="2250"/>
    </location>
</feature>
<dbReference type="PANTHER" id="PTHR23019:SF0">
    <property type="entry name" value="NUCLEAR PORE MEMBRANE GLYCOPROTEIN 210"/>
    <property type="match status" value="1"/>
</dbReference>
<proteinExistence type="inferred from homology"/>
<keyword evidence="6 11" id="KW-1133">Transmembrane helix</keyword>
<name>T1JBD5_STRMM</name>
<dbReference type="InterPro" id="IPR055097">
    <property type="entry name" value="Ig_NUP210_2nd"/>
</dbReference>
<dbReference type="Pfam" id="PF24935">
    <property type="entry name" value="Ig_NUP210_6th"/>
    <property type="match status" value="1"/>
</dbReference>
<dbReference type="Pfam" id="PF26181">
    <property type="entry name" value="Ig_NUP210_13th"/>
    <property type="match status" value="1"/>
</dbReference>
<evidence type="ECO:0000256" key="7">
    <source>
        <dbReference type="ARBA" id="ARBA00023136"/>
    </source>
</evidence>
<feature type="transmembrane region" description="Helical" evidence="11">
    <location>
        <begin position="2161"/>
        <end position="2183"/>
    </location>
</feature>
<dbReference type="InterPro" id="IPR028098">
    <property type="entry name" value="Glyco_trans_4-like_N"/>
</dbReference>
<evidence type="ECO:0000259" key="12">
    <source>
        <dbReference type="SMART" id="SM00635"/>
    </source>
</evidence>
<evidence type="ECO:0000256" key="9">
    <source>
        <dbReference type="ARBA" id="ARBA00023242"/>
    </source>
</evidence>
<dbReference type="InterPro" id="IPR055094">
    <property type="entry name" value="NUP210_Ig15"/>
</dbReference>
<dbReference type="Pfam" id="PF22959">
    <property type="entry name" value="Ig_NUP210_15th"/>
    <property type="match status" value="1"/>
</dbReference>
<evidence type="ECO:0000256" key="11">
    <source>
        <dbReference type="SAM" id="Phobius"/>
    </source>
</evidence>
<dbReference type="HOGENOM" id="CLU_001205_1_1_1"/>
<evidence type="ECO:0000256" key="6">
    <source>
        <dbReference type="ARBA" id="ARBA00022989"/>
    </source>
</evidence>
<evidence type="ECO:0000313" key="14">
    <source>
        <dbReference type="Proteomes" id="UP000014500"/>
    </source>
</evidence>
<evidence type="ECO:0000256" key="5">
    <source>
        <dbReference type="ARBA" id="ARBA00022729"/>
    </source>
</evidence>
<dbReference type="EMBL" id="JH432010">
    <property type="status" value="NOT_ANNOTATED_CDS"/>
    <property type="molecule type" value="Genomic_DNA"/>
</dbReference>
<dbReference type="Pfam" id="PF22969">
    <property type="entry name" value="Ig_NUP210_2nd"/>
    <property type="match status" value="1"/>
</dbReference>
<dbReference type="InterPro" id="IPR056897">
    <property type="entry name" value="Ig_NUP210_4th"/>
</dbReference>
<accession>T1JBD5</accession>
<dbReference type="GO" id="GO:0016757">
    <property type="term" value="F:glycosyltransferase activity"/>
    <property type="evidence" value="ECO:0007669"/>
    <property type="project" value="UniProtKB-KW"/>
</dbReference>
<dbReference type="InterPro" id="IPR057586">
    <property type="entry name" value="Ig_NUP210_16th"/>
</dbReference>
<keyword evidence="9" id="KW-0539">Nucleus</keyword>
<dbReference type="PhylomeDB" id="T1JBD5"/>
<dbReference type="STRING" id="126957.T1JBD5"/>
<keyword evidence="7 11" id="KW-0472">Membrane</keyword>
<dbReference type="CDD" id="cd03805">
    <property type="entry name" value="GT4_ALG2-like"/>
    <property type="match status" value="1"/>
</dbReference>
<keyword evidence="8" id="KW-0325">Glycoprotein</keyword>
<feature type="domain" description="BIG2" evidence="12">
    <location>
        <begin position="1416"/>
        <end position="1491"/>
    </location>
</feature>
<dbReference type="Pfam" id="PF24991">
    <property type="entry name" value="Ig_NUP210_4th"/>
    <property type="match status" value="1"/>
</dbReference>
<dbReference type="eggNOG" id="KOG0853">
    <property type="taxonomic scope" value="Eukaryota"/>
</dbReference>
<dbReference type="InterPro" id="IPR001296">
    <property type="entry name" value="Glyco_trans_1"/>
</dbReference>
<keyword evidence="5" id="KW-0732">Signal</keyword>
<evidence type="ECO:0000256" key="2">
    <source>
        <dbReference type="ARBA" id="ARBA00007313"/>
    </source>
</evidence>
<dbReference type="EnsemblMetazoa" id="SMAR011076-RA">
    <property type="protein sequence ID" value="SMAR011076-PA"/>
    <property type="gene ID" value="SMAR011076"/>
</dbReference>
<protein>
    <recommendedName>
        <fullName evidence="12">BIG2 domain-containing protein</fullName>
    </recommendedName>
</protein>
<evidence type="ECO:0000313" key="13">
    <source>
        <dbReference type="EnsemblMetazoa" id="SMAR011076-PA"/>
    </source>
</evidence>
<dbReference type="Pfam" id="PF02368">
    <property type="entry name" value="Big_2"/>
    <property type="match status" value="1"/>
</dbReference>
<dbReference type="InterPro" id="IPR008964">
    <property type="entry name" value="Invasin/intimin_cell_adhesion"/>
</dbReference>
<dbReference type="Gene3D" id="3.40.50.2000">
    <property type="entry name" value="Glycogen Phosphorylase B"/>
    <property type="match status" value="2"/>
</dbReference>
<feature type="domain" description="BIG2" evidence="12">
    <location>
        <begin position="816"/>
        <end position="895"/>
    </location>
</feature>
<dbReference type="SMART" id="SM00635">
    <property type="entry name" value="BID_2"/>
    <property type="match status" value="2"/>
</dbReference>
<dbReference type="InterPro" id="IPR045197">
    <property type="entry name" value="NUP210-like"/>
</dbReference>
<evidence type="ECO:0000256" key="1">
    <source>
        <dbReference type="ARBA" id="ARBA00004590"/>
    </source>
</evidence>
<evidence type="ECO:0000256" key="8">
    <source>
        <dbReference type="ARBA" id="ARBA00023180"/>
    </source>
</evidence>
<keyword evidence="3" id="KW-0328">Glycosyltransferase</keyword>
<dbReference type="SUPFAM" id="SSF53756">
    <property type="entry name" value="UDP-Glycosyltransferase/glycogen phosphorylase"/>
    <property type="match status" value="1"/>
</dbReference>
<dbReference type="SUPFAM" id="SSF49373">
    <property type="entry name" value="Invasin/intimin cell-adhesion fragments"/>
    <property type="match status" value="1"/>
</dbReference>
<dbReference type="Pfam" id="PF00534">
    <property type="entry name" value="Glycos_transf_1"/>
    <property type="match status" value="1"/>
</dbReference>